<keyword evidence="2" id="KW-1185">Reference proteome</keyword>
<evidence type="ECO:0000313" key="2">
    <source>
        <dbReference type="Proteomes" id="UP001549320"/>
    </source>
</evidence>
<comment type="caution">
    <text evidence="1">The sequence shown here is derived from an EMBL/GenBank/DDBJ whole genome shotgun (WGS) entry which is preliminary data.</text>
</comment>
<reference evidence="1 2" key="1">
    <citation type="submission" date="2024-06" db="EMBL/GenBank/DDBJ databases">
        <title>Sorghum-associated microbial communities from plants grown in Nebraska, USA.</title>
        <authorList>
            <person name="Schachtman D."/>
        </authorList>
    </citation>
    <scope>NUCLEOTIDE SEQUENCE [LARGE SCALE GENOMIC DNA]</scope>
    <source>
        <strain evidence="1 2">2709</strain>
    </source>
</reference>
<name>A0ABV2Q840_9BURK</name>
<proteinExistence type="predicted"/>
<organism evidence="1 2">
    <name type="scientific">Ottowia thiooxydans</name>
    <dbReference type="NCBI Taxonomy" id="219182"/>
    <lineage>
        <taxon>Bacteria</taxon>
        <taxon>Pseudomonadati</taxon>
        <taxon>Pseudomonadota</taxon>
        <taxon>Betaproteobacteria</taxon>
        <taxon>Burkholderiales</taxon>
        <taxon>Comamonadaceae</taxon>
        <taxon>Ottowia</taxon>
    </lineage>
</organism>
<sequence>MNIRECGIGTPSEGVKLGREEGGLVESLIKTLSVLDANIA</sequence>
<dbReference type="EMBL" id="JBEPSH010000004">
    <property type="protein sequence ID" value="MET4577206.1"/>
    <property type="molecule type" value="Genomic_DNA"/>
</dbReference>
<accession>A0ABV2Q840</accession>
<protein>
    <submittedName>
        <fullName evidence="1">Uncharacterized protein</fullName>
    </submittedName>
</protein>
<evidence type="ECO:0000313" key="1">
    <source>
        <dbReference type="EMBL" id="MET4577206.1"/>
    </source>
</evidence>
<dbReference type="Proteomes" id="UP001549320">
    <property type="component" value="Unassembled WGS sequence"/>
</dbReference>
<gene>
    <name evidence="1" type="ORF">ABIE13_002317</name>
</gene>